<comment type="similarity">
    <text evidence="1">Belongs to the N(4)/N(6)-methyltransferase family.</text>
</comment>
<evidence type="ECO:0000256" key="3">
    <source>
        <dbReference type="ARBA" id="ARBA00022603"/>
    </source>
</evidence>
<evidence type="ECO:0000259" key="8">
    <source>
        <dbReference type="Pfam" id="PF01555"/>
    </source>
</evidence>
<evidence type="ECO:0000313" key="9">
    <source>
        <dbReference type="EMBL" id="CAI4032885.1"/>
    </source>
</evidence>
<dbReference type="InterPro" id="IPR029063">
    <property type="entry name" value="SAM-dependent_MTases_sf"/>
</dbReference>
<dbReference type="PROSITE" id="PS00092">
    <property type="entry name" value="N6_MTASE"/>
    <property type="match status" value="1"/>
</dbReference>
<dbReference type="InterPro" id="IPR002052">
    <property type="entry name" value="DNA_methylase_N6_adenine_CS"/>
</dbReference>
<dbReference type="AlphaFoldDB" id="A0AA86N1L6"/>
<evidence type="ECO:0000313" key="10">
    <source>
        <dbReference type="Proteomes" id="UP001179121"/>
    </source>
</evidence>
<dbReference type="InterPro" id="IPR002941">
    <property type="entry name" value="DNA_methylase_N4/N6"/>
</dbReference>
<dbReference type="GO" id="GO:0032259">
    <property type="term" value="P:methylation"/>
    <property type="evidence" value="ECO:0007669"/>
    <property type="project" value="UniProtKB-KW"/>
</dbReference>
<evidence type="ECO:0000256" key="4">
    <source>
        <dbReference type="ARBA" id="ARBA00022679"/>
    </source>
</evidence>
<dbReference type="EMBL" id="OX365700">
    <property type="protein sequence ID" value="CAI4032885.1"/>
    <property type="molecule type" value="Genomic_DNA"/>
</dbReference>
<feature type="region of interest" description="Disordered" evidence="7">
    <location>
        <begin position="1"/>
        <end position="48"/>
    </location>
</feature>
<evidence type="ECO:0000256" key="2">
    <source>
        <dbReference type="ARBA" id="ARBA00011900"/>
    </source>
</evidence>
<evidence type="ECO:0000256" key="1">
    <source>
        <dbReference type="ARBA" id="ARBA00006594"/>
    </source>
</evidence>
<dbReference type="GO" id="GO:0003677">
    <property type="term" value="F:DNA binding"/>
    <property type="evidence" value="ECO:0007669"/>
    <property type="project" value="InterPro"/>
</dbReference>
<accession>A0AA86N1L6</accession>
<feature type="compositionally biased region" description="Basic residues" evidence="7">
    <location>
        <begin position="1"/>
        <end position="11"/>
    </location>
</feature>
<dbReference type="KEGG" id="nti:DNFV4_03315"/>
<dbReference type="GO" id="GO:0008170">
    <property type="term" value="F:N-methyltransferase activity"/>
    <property type="evidence" value="ECO:0007669"/>
    <property type="project" value="InterPro"/>
</dbReference>
<organism evidence="9 10">
    <name type="scientific">Nitrospira tepida</name>
    <dbReference type="NCBI Taxonomy" id="2973512"/>
    <lineage>
        <taxon>Bacteria</taxon>
        <taxon>Pseudomonadati</taxon>
        <taxon>Nitrospirota</taxon>
        <taxon>Nitrospiria</taxon>
        <taxon>Nitrospirales</taxon>
        <taxon>Nitrospiraceae</taxon>
        <taxon>Nitrospira</taxon>
    </lineage>
</organism>
<reference evidence="9" key="1">
    <citation type="submission" date="2022-10" db="EMBL/GenBank/DDBJ databases">
        <authorList>
            <person name="Koch H."/>
        </authorList>
    </citation>
    <scope>NUCLEOTIDE SEQUENCE</scope>
    <source>
        <strain evidence="9">DNF</strain>
    </source>
</reference>
<keyword evidence="10" id="KW-1185">Reference proteome</keyword>
<dbReference type="PRINTS" id="PR00506">
    <property type="entry name" value="D21N6MTFRASE"/>
</dbReference>
<dbReference type="EC" id="2.1.1.72" evidence="2"/>
<dbReference type="RefSeq" id="WP_289269620.1">
    <property type="nucleotide sequence ID" value="NZ_OX365700.1"/>
</dbReference>
<keyword evidence="5" id="KW-0949">S-adenosyl-L-methionine</keyword>
<sequence>MAKASPRKPAGKKTAAPYQHPDAKGLLRPDVGTQAQFKKKQAPKTYRYDSSLSPALDWDATNPAREQGEALIARLERHIAELRVASIPSPSIGEGGGEGEVAKALRQAEEALRELKTLSKPFLNWAGKAERLSFDVPTLPLFIHERLSTKAVIETLAGHKRDQQQTMYDLFGDPQHSITDQVLKAYEYQDNWTNRMVLGDSLVVMNSLLHYEGLGGQVQMIYMDPPYGVKFGSNFQPFVRKRDVSHNDDEDMTREPEMVQAYRDTWELGLHSYLTYLRDRLLLAHDLLTPSGSIFVQISDENLHHVREVMDEVFGADSHAGLISFRKTSALTSGLVAQNADYLIWYCRDLSKIKYRQLYGEKGSDSDLSFYSYVELADGSRRRVSKDEAVGSLPRDAKLFSVSDLTSSHFYSEGKTPFEYEGKSYVPGSRFWTTSPGGMRRIAEAGRIYVSQNSLRYVRYLNDFPYQPLTANWTDTITGQYSEPRIYAVQTATRVLQRCLLMTTDPGDLVLDPTCGSGTTAYVAEQWGRRWITIDTSRVPLALARQRLLTATFPWYELKDQSRGPAGGFVYKRKQNKKGEEVGGIVPHITLKSIANNEPPQEEVLVDRPEVENGITRVSGPFCFEATIPTPVDWEGDGVEDSGTVSTEAYGSFVDRMLEVLRKSPVLRLEGNKTVTLKNIRPPAKTLSLSAEALVANGQDRPVAFVFGPENGAVSEKLVYEAAREAHAKSYTHLYVAGFAIQPNARTLVEKCADVMGVPATYVQATPDLMMGDLLKNMRSSQIFSVCGQPEVQVKKLKSPSPRKGEAVQYQVELLGLDVFDPVTMEVDHKPGADVPAWFLDTDYNDLCFHVSQAFFPRTSAWDNLKKALKGEYEEHVWDHLSGTTSAPFEAGEHRQIAVKVIDDRGNELLVVKKLA</sequence>
<dbReference type="REBASE" id="735935">
    <property type="entry name" value="M.NspDNFORF3315P"/>
</dbReference>
<dbReference type="Proteomes" id="UP001179121">
    <property type="component" value="Chromosome"/>
</dbReference>
<evidence type="ECO:0000256" key="5">
    <source>
        <dbReference type="ARBA" id="ARBA00022691"/>
    </source>
</evidence>
<name>A0AA86N1L6_9BACT</name>
<dbReference type="GO" id="GO:0005737">
    <property type="term" value="C:cytoplasm"/>
    <property type="evidence" value="ECO:0007669"/>
    <property type="project" value="TreeGrafter"/>
</dbReference>
<dbReference type="GO" id="GO:0009007">
    <property type="term" value="F:site-specific DNA-methyltransferase (adenine-specific) activity"/>
    <property type="evidence" value="ECO:0007669"/>
    <property type="project" value="UniProtKB-EC"/>
</dbReference>
<evidence type="ECO:0000256" key="6">
    <source>
        <dbReference type="ARBA" id="ARBA00047942"/>
    </source>
</evidence>
<dbReference type="Pfam" id="PF01555">
    <property type="entry name" value="N6_N4_Mtase"/>
    <property type="match status" value="1"/>
</dbReference>
<dbReference type="InterPro" id="IPR002295">
    <property type="entry name" value="N4/N6-MTase_EcoPI_Mod-like"/>
</dbReference>
<evidence type="ECO:0000256" key="7">
    <source>
        <dbReference type="SAM" id="MobiDB-lite"/>
    </source>
</evidence>
<gene>
    <name evidence="9" type="ORF">DNFV4_03315</name>
</gene>
<dbReference type="SUPFAM" id="SSF53335">
    <property type="entry name" value="S-adenosyl-L-methionine-dependent methyltransferases"/>
    <property type="match status" value="1"/>
</dbReference>
<dbReference type="PANTHER" id="PTHR13370:SF16">
    <property type="entry name" value="SITE-SPECIFIC DNA-METHYLTRANSFERASE (ADENINE-SPECIFIC)"/>
    <property type="match status" value="1"/>
</dbReference>
<keyword evidence="3" id="KW-0489">Methyltransferase</keyword>
<dbReference type="PANTHER" id="PTHR13370">
    <property type="entry name" value="RNA METHYLASE-RELATED"/>
    <property type="match status" value="1"/>
</dbReference>
<dbReference type="Gene3D" id="3.40.50.150">
    <property type="entry name" value="Vaccinia Virus protein VP39"/>
    <property type="match status" value="1"/>
</dbReference>
<feature type="domain" description="DNA methylase N-4/N-6" evidence="8">
    <location>
        <begin position="218"/>
        <end position="538"/>
    </location>
</feature>
<comment type="catalytic activity">
    <reaction evidence="6">
        <text>a 2'-deoxyadenosine in DNA + S-adenosyl-L-methionine = an N(6)-methyl-2'-deoxyadenosine in DNA + S-adenosyl-L-homocysteine + H(+)</text>
        <dbReference type="Rhea" id="RHEA:15197"/>
        <dbReference type="Rhea" id="RHEA-COMP:12418"/>
        <dbReference type="Rhea" id="RHEA-COMP:12419"/>
        <dbReference type="ChEBI" id="CHEBI:15378"/>
        <dbReference type="ChEBI" id="CHEBI:57856"/>
        <dbReference type="ChEBI" id="CHEBI:59789"/>
        <dbReference type="ChEBI" id="CHEBI:90615"/>
        <dbReference type="ChEBI" id="CHEBI:90616"/>
        <dbReference type="EC" id="2.1.1.72"/>
    </reaction>
</comment>
<proteinExistence type="inferred from homology"/>
<keyword evidence="4" id="KW-0808">Transferase</keyword>
<protein>
    <recommendedName>
        <fullName evidence="2">site-specific DNA-methyltransferase (adenine-specific)</fullName>
        <ecNumber evidence="2">2.1.1.72</ecNumber>
    </recommendedName>
</protein>